<evidence type="ECO:0000256" key="4">
    <source>
        <dbReference type="ARBA" id="ARBA00023163"/>
    </source>
</evidence>
<dbReference type="Pfam" id="PF04082">
    <property type="entry name" value="Fungal_trans"/>
    <property type="match status" value="1"/>
</dbReference>
<sequence>MAGRRLGALDTNRATDAYNANRRVPGPSSSSATTLSTETIEGESGEPSRSVLGISQDVALNTPRAEPGGGASDGGDHIVADTDTHDAPLQQDLYGHVHGSSSVFAFLNIAKQKLTSLPSMSIDFCDYPLFSSRALLQVLPPKEVADQLIKTYFNFGLSTSRFVHEPTFRFYEMADQQLAKLPSRITLTSIQARLLVVHYLLNHSRMHEAWSSFGYVVRHAQALGLHCRARKSPDDCIVHEFRKRVFWVIYINDRILSSIFGRPCAIHDDDIDQEECVLSNDEDMSVSTCRPAQPDILCSAAALVHYARLAHILGKILRQFYSLTAKRQTLSQFYQMAITFEAALSDWQSALPEYLNFTLLPSSALSVVLHRQVSTLKLTYAYANILLYRPFMLHSIGMANSIKHAEFETWVKRCHDESIAAANMIVFECQSLQKRGLFSKVFWMVNYAQFAAIGTLYMYHHLWPDANHAWRVAEDARSQFTVGVEGDLVGQRYAEILSEFSRITSSHDHELSNNSEMSESVAQWPHGGDALAAELPTLDLGGPWSNLFFDQNIAGPGEAFDKDPANQSPILYGNDGELQDVQLLTPCSPDATIEEMQRKFREDGVLWVKNLLDPTMINEFRGEYLAMINEGSGMLKDGTDTRDGIFNPDADWRQFLLGGVRVAAGIPNEGPFVEKANGAHQWKTYVDFKDNIGRQLEPFVGKLAGFNKPWCLPRSLLRLAVPGGDTTPVHYDQIFLRAGPPTSVTAWVPLGDVEIEGGGLIYLARSHDIGVQYEADFSVKNSGLSDEERLSAFNQNMLKGGWLDRYAATFGDRYKRAWLVGNYEAGDVIFHTPYSIHAGAQNRSPTGRIRASTDLRFVDETKPYDKRWTVVAFSENDKNVAR</sequence>
<dbReference type="InterPro" id="IPR007219">
    <property type="entry name" value="XnlR_reg_dom"/>
</dbReference>
<name>A0AAD4CBT1_ASPNN</name>
<dbReference type="Gene3D" id="2.60.120.620">
    <property type="entry name" value="q2cbj1_9rhob like domain"/>
    <property type="match status" value="1"/>
</dbReference>
<dbReference type="SMART" id="SM00906">
    <property type="entry name" value="Fungal_trans"/>
    <property type="match status" value="1"/>
</dbReference>
<dbReference type="Pfam" id="PF05721">
    <property type="entry name" value="PhyH"/>
    <property type="match status" value="1"/>
</dbReference>
<organism evidence="8 9">
    <name type="scientific">Aspergillus nanangensis</name>
    <dbReference type="NCBI Taxonomy" id="2582783"/>
    <lineage>
        <taxon>Eukaryota</taxon>
        <taxon>Fungi</taxon>
        <taxon>Dikarya</taxon>
        <taxon>Ascomycota</taxon>
        <taxon>Pezizomycotina</taxon>
        <taxon>Eurotiomycetes</taxon>
        <taxon>Eurotiomycetidae</taxon>
        <taxon>Eurotiales</taxon>
        <taxon>Aspergillaceae</taxon>
        <taxon>Aspergillus</taxon>
        <taxon>Aspergillus subgen. Circumdati</taxon>
    </lineage>
</organism>
<reference evidence="8" key="1">
    <citation type="journal article" date="2019" name="Beilstein J. Org. Chem.">
        <title>Nanangenines: drimane sesquiterpenoids as the dominant metabolite cohort of a novel Australian fungus, Aspergillus nanangensis.</title>
        <authorList>
            <person name="Lacey H.J."/>
            <person name="Gilchrist C.L.M."/>
            <person name="Crombie A."/>
            <person name="Kalaitzis J.A."/>
            <person name="Vuong D."/>
            <person name="Rutledge P.J."/>
            <person name="Turner P."/>
            <person name="Pitt J.I."/>
            <person name="Lacey E."/>
            <person name="Chooi Y.H."/>
            <person name="Piggott A.M."/>
        </authorList>
    </citation>
    <scope>NUCLEOTIDE SEQUENCE</scope>
    <source>
        <strain evidence="8">MST-FP2251</strain>
    </source>
</reference>
<evidence type="ECO:0000256" key="6">
    <source>
        <dbReference type="SAM" id="MobiDB-lite"/>
    </source>
</evidence>
<keyword evidence="3" id="KW-0238">DNA-binding</keyword>
<gene>
    <name evidence="8" type="ORF">FE257_003200</name>
</gene>
<keyword evidence="2" id="KW-0805">Transcription regulation</keyword>
<keyword evidence="9" id="KW-1185">Reference proteome</keyword>
<dbReference type="GO" id="GO:0008270">
    <property type="term" value="F:zinc ion binding"/>
    <property type="evidence" value="ECO:0007669"/>
    <property type="project" value="InterPro"/>
</dbReference>
<dbReference type="GO" id="GO:0045944">
    <property type="term" value="P:positive regulation of transcription by RNA polymerase II"/>
    <property type="evidence" value="ECO:0007669"/>
    <property type="project" value="TreeGrafter"/>
</dbReference>
<dbReference type="AlphaFoldDB" id="A0AAD4CBT1"/>
<evidence type="ECO:0000313" key="9">
    <source>
        <dbReference type="Proteomes" id="UP001194746"/>
    </source>
</evidence>
<reference evidence="8" key="2">
    <citation type="submission" date="2020-02" db="EMBL/GenBank/DDBJ databases">
        <authorList>
            <person name="Gilchrist C.L.M."/>
            <person name="Chooi Y.-H."/>
        </authorList>
    </citation>
    <scope>NUCLEOTIDE SEQUENCE</scope>
    <source>
        <strain evidence="8">MST-FP2251</strain>
    </source>
</reference>
<feature type="region of interest" description="Disordered" evidence="6">
    <location>
        <begin position="1"/>
        <end position="82"/>
    </location>
</feature>
<keyword evidence="4" id="KW-0804">Transcription</keyword>
<dbReference type="SUPFAM" id="SSF51197">
    <property type="entry name" value="Clavaminate synthase-like"/>
    <property type="match status" value="1"/>
</dbReference>
<evidence type="ECO:0000256" key="1">
    <source>
        <dbReference type="ARBA" id="ARBA00004123"/>
    </source>
</evidence>
<feature type="compositionally biased region" description="Low complexity" evidence="6">
    <location>
        <begin position="28"/>
        <end position="39"/>
    </location>
</feature>
<dbReference type="PANTHER" id="PTHR47540">
    <property type="entry name" value="THIAMINE REPRESSIBLE GENES REGULATORY PROTEIN THI5"/>
    <property type="match status" value="1"/>
</dbReference>
<evidence type="ECO:0000259" key="7">
    <source>
        <dbReference type="SMART" id="SM00906"/>
    </source>
</evidence>
<dbReference type="CDD" id="cd12148">
    <property type="entry name" value="fungal_TF_MHR"/>
    <property type="match status" value="1"/>
</dbReference>
<dbReference type="InterPro" id="IPR051711">
    <property type="entry name" value="Stress_Response_Reg"/>
</dbReference>
<dbReference type="GO" id="GO:0043565">
    <property type="term" value="F:sequence-specific DNA binding"/>
    <property type="evidence" value="ECO:0007669"/>
    <property type="project" value="TreeGrafter"/>
</dbReference>
<comment type="subcellular location">
    <subcellularLocation>
        <location evidence="1">Nucleus</location>
    </subcellularLocation>
</comment>
<evidence type="ECO:0000313" key="8">
    <source>
        <dbReference type="EMBL" id="KAF9883561.1"/>
    </source>
</evidence>
<evidence type="ECO:0000256" key="5">
    <source>
        <dbReference type="ARBA" id="ARBA00023242"/>
    </source>
</evidence>
<dbReference type="EMBL" id="VCAU01000159">
    <property type="protein sequence ID" value="KAF9883561.1"/>
    <property type="molecule type" value="Genomic_DNA"/>
</dbReference>
<dbReference type="PANTHER" id="PTHR47540:SF2">
    <property type="entry name" value="ZN(II)2CYS6 TRANSCRIPTION FACTOR (EUROFUNG)"/>
    <property type="match status" value="1"/>
</dbReference>
<dbReference type="InterPro" id="IPR008775">
    <property type="entry name" value="Phytyl_CoA_dOase-like"/>
</dbReference>
<dbReference type="GO" id="GO:0006351">
    <property type="term" value="P:DNA-templated transcription"/>
    <property type="evidence" value="ECO:0007669"/>
    <property type="project" value="InterPro"/>
</dbReference>
<comment type="caution">
    <text evidence="8">The sequence shown here is derived from an EMBL/GenBank/DDBJ whole genome shotgun (WGS) entry which is preliminary data.</text>
</comment>
<dbReference type="GO" id="GO:0005634">
    <property type="term" value="C:nucleus"/>
    <property type="evidence" value="ECO:0007669"/>
    <property type="project" value="UniProtKB-SubCell"/>
</dbReference>
<protein>
    <recommendedName>
        <fullName evidence="7">Xylanolytic transcriptional activator regulatory domain-containing protein</fullName>
    </recommendedName>
</protein>
<proteinExistence type="predicted"/>
<evidence type="ECO:0000256" key="2">
    <source>
        <dbReference type="ARBA" id="ARBA00023015"/>
    </source>
</evidence>
<dbReference type="Proteomes" id="UP001194746">
    <property type="component" value="Unassembled WGS sequence"/>
</dbReference>
<feature type="domain" description="Xylanolytic transcriptional activator regulatory" evidence="7">
    <location>
        <begin position="209"/>
        <end position="282"/>
    </location>
</feature>
<keyword evidence="5" id="KW-0539">Nucleus</keyword>
<accession>A0AAD4CBT1</accession>
<evidence type="ECO:0000256" key="3">
    <source>
        <dbReference type="ARBA" id="ARBA00023125"/>
    </source>
</evidence>